<reference evidence="9 10" key="1">
    <citation type="submission" date="2016-12" db="EMBL/GenBank/DDBJ databases">
        <title>Marinobacter lutaoensis whole genome sequencing.</title>
        <authorList>
            <person name="Verma A."/>
            <person name="Krishnamurthi S."/>
        </authorList>
    </citation>
    <scope>NUCLEOTIDE SEQUENCE [LARGE SCALE GENOMIC DNA]</scope>
    <source>
        <strain evidence="9 10">T5054</strain>
    </source>
</reference>
<dbReference type="AlphaFoldDB" id="A0A1V2DSS3"/>
<feature type="transmembrane region" description="Helical" evidence="7">
    <location>
        <begin position="167"/>
        <end position="185"/>
    </location>
</feature>
<keyword evidence="10" id="KW-1185">Reference proteome</keyword>
<dbReference type="PANTHER" id="PTHR43731:SF14">
    <property type="entry name" value="PRESENILIN-ASSOCIATED RHOMBOID-LIKE PROTEIN, MITOCHONDRIAL"/>
    <property type="match status" value="1"/>
</dbReference>
<keyword evidence="9" id="KW-0645">Protease</keyword>
<keyword evidence="4" id="KW-0378">Hydrolase</keyword>
<evidence type="ECO:0000256" key="7">
    <source>
        <dbReference type="SAM" id="Phobius"/>
    </source>
</evidence>
<dbReference type="GO" id="GO:0016020">
    <property type="term" value="C:membrane"/>
    <property type="evidence" value="ECO:0007669"/>
    <property type="project" value="UniProtKB-SubCell"/>
</dbReference>
<dbReference type="GO" id="GO:0004252">
    <property type="term" value="F:serine-type endopeptidase activity"/>
    <property type="evidence" value="ECO:0007669"/>
    <property type="project" value="InterPro"/>
</dbReference>
<evidence type="ECO:0000313" key="10">
    <source>
        <dbReference type="Proteomes" id="UP000189339"/>
    </source>
</evidence>
<comment type="subcellular location">
    <subcellularLocation>
        <location evidence="1">Membrane</location>
        <topology evidence="1">Multi-pass membrane protein</topology>
    </subcellularLocation>
</comment>
<feature type="transmembrane region" description="Helical" evidence="7">
    <location>
        <begin position="192"/>
        <end position="212"/>
    </location>
</feature>
<dbReference type="EMBL" id="MSCW01000007">
    <property type="protein sequence ID" value="ONF43589.1"/>
    <property type="molecule type" value="Genomic_DNA"/>
</dbReference>
<evidence type="ECO:0000256" key="1">
    <source>
        <dbReference type="ARBA" id="ARBA00004141"/>
    </source>
</evidence>
<keyword evidence="5 7" id="KW-1133">Transmembrane helix</keyword>
<proteinExistence type="inferred from homology"/>
<comment type="caution">
    <text evidence="9">The sequence shown here is derived from an EMBL/GenBank/DDBJ whole genome shotgun (WGS) entry which is preliminary data.</text>
</comment>
<keyword evidence="3 7" id="KW-0812">Transmembrane</keyword>
<name>A0A1V2DSS3_9GAMM</name>
<feature type="transmembrane region" description="Helical" evidence="7">
    <location>
        <begin position="15"/>
        <end position="33"/>
    </location>
</feature>
<feature type="domain" description="Peptidase S54 rhomboid" evidence="8">
    <location>
        <begin position="155"/>
        <end position="301"/>
    </location>
</feature>
<evidence type="ECO:0000256" key="2">
    <source>
        <dbReference type="ARBA" id="ARBA00009045"/>
    </source>
</evidence>
<organism evidence="9 10">
    <name type="scientific">Marinobacter lutaoensis</name>
    <dbReference type="NCBI Taxonomy" id="135739"/>
    <lineage>
        <taxon>Bacteria</taxon>
        <taxon>Pseudomonadati</taxon>
        <taxon>Pseudomonadota</taxon>
        <taxon>Gammaproteobacteria</taxon>
        <taxon>Pseudomonadales</taxon>
        <taxon>Marinobacteraceae</taxon>
        <taxon>Marinobacter</taxon>
    </lineage>
</organism>
<dbReference type="SUPFAM" id="SSF144091">
    <property type="entry name" value="Rhomboid-like"/>
    <property type="match status" value="1"/>
</dbReference>
<evidence type="ECO:0000256" key="4">
    <source>
        <dbReference type="ARBA" id="ARBA00022801"/>
    </source>
</evidence>
<feature type="transmembrane region" description="Helical" evidence="7">
    <location>
        <begin position="245"/>
        <end position="269"/>
    </location>
</feature>
<dbReference type="PANTHER" id="PTHR43731">
    <property type="entry name" value="RHOMBOID PROTEASE"/>
    <property type="match status" value="1"/>
</dbReference>
<feature type="transmembrane region" description="Helical" evidence="7">
    <location>
        <begin position="218"/>
        <end position="238"/>
    </location>
</feature>
<sequence length="487" mass="55779">MLIIPAENTVNWKRPPWVTLGLMLACLLVFILYQGRDPARLEQAVTRYLQDDLLTLEAPVYEDYLERRIRFGQETGRVHELQRFQTLREQDERGWQAVTLLLDRDFYQYLLANRDLLWAPAERDRWQEQRVALDEAYVQKLSAQALGLVPAHLTLHTLISYQFLHGGWGHLLGNLLFLFLLGFTVEKALGAARFLVAYLLCGILSGLVFAAFSPGSLTPLVGASGAISGLMGMYVAIYGLRKIRFFYFLGVYFNYFRAPALALLPVWLGKEIYDYWFAGATGVAYMAHAGGLLAGAGLVGLFGRSWLQVREVFFEGPEPEQAQDARFTAGYAQAMASLGRMEFDLARRQFEALRAHYPDRPILLRHLYQLAKLRPDLPAYRELAREWMAESLKRQQPEQMIAIWQEFLGQGEAHHPLAPEDHNRVLFASLRLEQFKVAEKAFERLRSAGDPVLVREACRLLVQEFEKRQMEPKARHYRQQLQALDAG</sequence>
<evidence type="ECO:0000313" key="9">
    <source>
        <dbReference type="EMBL" id="ONF43589.1"/>
    </source>
</evidence>
<evidence type="ECO:0000259" key="8">
    <source>
        <dbReference type="Pfam" id="PF01694"/>
    </source>
</evidence>
<dbReference type="STRING" id="135739.BTO32_13100"/>
<evidence type="ECO:0000256" key="3">
    <source>
        <dbReference type="ARBA" id="ARBA00022692"/>
    </source>
</evidence>
<dbReference type="Gene3D" id="1.20.1540.10">
    <property type="entry name" value="Rhomboid-like"/>
    <property type="match status" value="1"/>
</dbReference>
<feature type="transmembrane region" description="Helical" evidence="7">
    <location>
        <begin position="275"/>
        <end position="302"/>
    </location>
</feature>
<dbReference type="Pfam" id="PF01694">
    <property type="entry name" value="Rhomboid"/>
    <property type="match status" value="1"/>
</dbReference>
<dbReference type="InterPro" id="IPR035952">
    <property type="entry name" value="Rhomboid-like_sf"/>
</dbReference>
<dbReference type="GO" id="GO:0006508">
    <property type="term" value="P:proteolysis"/>
    <property type="evidence" value="ECO:0007669"/>
    <property type="project" value="UniProtKB-KW"/>
</dbReference>
<dbReference type="RefSeq" id="WP_076725055.1">
    <property type="nucleotide sequence ID" value="NZ_MSCW01000007.1"/>
</dbReference>
<gene>
    <name evidence="9" type="ORF">BTO32_13100</name>
</gene>
<dbReference type="InterPro" id="IPR050925">
    <property type="entry name" value="Rhomboid_protease_S54"/>
</dbReference>
<dbReference type="OrthoDB" id="9814037at2"/>
<dbReference type="Proteomes" id="UP000189339">
    <property type="component" value="Unassembled WGS sequence"/>
</dbReference>
<protein>
    <submittedName>
        <fullName evidence="9">Rhomboid family intramembrane serine protease</fullName>
    </submittedName>
</protein>
<accession>A0A1V2DSS3</accession>
<comment type="similarity">
    <text evidence="2">Belongs to the peptidase S54 family.</text>
</comment>
<dbReference type="InterPro" id="IPR022764">
    <property type="entry name" value="Peptidase_S54_rhomboid_dom"/>
</dbReference>
<keyword evidence="6 7" id="KW-0472">Membrane</keyword>
<evidence type="ECO:0000256" key="6">
    <source>
        <dbReference type="ARBA" id="ARBA00023136"/>
    </source>
</evidence>
<evidence type="ECO:0000256" key="5">
    <source>
        <dbReference type="ARBA" id="ARBA00022989"/>
    </source>
</evidence>